<dbReference type="PANTHER" id="PTHR32309:SF13">
    <property type="entry name" value="FERRIC ENTEROBACTIN TRANSPORT PROTEIN FEPE"/>
    <property type="match status" value="1"/>
</dbReference>
<proteinExistence type="predicted"/>
<reference evidence="9 10" key="1">
    <citation type="submission" date="2018-11" db="EMBL/GenBank/DDBJ databases">
        <title>Genomic analyses of the natural microbiome of Caenorhabditis elegans.</title>
        <authorList>
            <person name="Samuel B."/>
        </authorList>
    </citation>
    <scope>NUCLEOTIDE SEQUENCE [LARGE SCALE GENOMIC DNA]</scope>
    <source>
        <strain evidence="9 10">BIGb0473</strain>
    </source>
</reference>
<dbReference type="GO" id="GO:0005886">
    <property type="term" value="C:plasma membrane"/>
    <property type="evidence" value="ECO:0007669"/>
    <property type="project" value="UniProtKB-SubCell"/>
</dbReference>
<gene>
    <name evidence="9" type="ORF">EDF85_1719</name>
</gene>
<evidence type="ECO:0000256" key="6">
    <source>
        <dbReference type="SAM" id="MobiDB-lite"/>
    </source>
</evidence>
<evidence type="ECO:0000313" key="10">
    <source>
        <dbReference type="Proteomes" id="UP000269115"/>
    </source>
</evidence>
<feature type="transmembrane region" description="Helical" evidence="7">
    <location>
        <begin position="60"/>
        <end position="79"/>
    </location>
</feature>
<name>A0A9X8EIH5_PSEPU</name>
<dbReference type="RefSeq" id="WP_238596411.1">
    <property type="nucleotide sequence ID" value="NZ_RJUR01000012.1"/>
</dbReference>
<dbReference type="InterPro" id="IPR003856">
    <property type="entry name" value="LPS_length_determ_N"/>
</dbReference>
<dbReference type="Gene3D" id="3.30.1890.10">
    <property type="entry name" value="FepE-like"/>
    <property type="match status" value="2"/>
</dbReference>
<dbReference type="EMBL" id="RJUR01000012">
    <property type="protein sequence ID" value="ROQ51260.1"/>
    <property type="molecule type" value="Genomic_DNA"/>
</dbReference>
<dbReference type="PANTHER" id="PTHR32309">
    <property type="entry name" value="TYROSINE-PROTEIN KINASE"/>
    <property type="match status" value="1"/>
</dbReference>
<evidence type="ECO:0000256" key="7">
    <source>
        <dbReference type="SAM" id="Phobius"/>
    </source>
</evidence>
<evidence type="ECO:0000313" key="9">
    <source>
        <dbReference type="EMBL" id="ROQ51260.1"/>
    </source>
</evidence>
<evidence type="ECO:0000256" key="2">
    <source>
        <dbReference type="ARBA" id="ARBA00022475"/>
    </source>
</evidence>
<comment type="subcellular location">
    <subcellularLocation>
        <location evidence="1">Cell membrane</location>
        <topology evidence="1">Multi-pass membrane protein</topology>
    </subcellularLocation>
</comment>
<keyword evidence="3 7" id="KW-0812">Transmembrane</keyword>
<evidence type="ECO:0000256" key="4">
    <source>
        <dbReference type="ARBA" id="ARBA00022989"/>
    </source>
</evidence>
<feature type="region of interest" description="Disordered" evidence="6">
    <location>
        <begin position="450"/>
        <end position="473"/>
    </location>
</feature>
<evidence type="ECO:0000256" key="5">
    <source>
        <dbReference type="ARBA" id="ARBA00023136"/>
    </source>
</evidence>
<keyword evidence="5 7" id="KW-0472">Membrane</keyword>
<evidence type="ECO:0000256" key="3">
    <source>
        <dbReference type="ARBA" id="ARBA00022692"/>
    </source>
</evidence>
<evidence type="ECO:0000256" key="1">
    <source>
        <dbReference type="ARBA" id="ARBA00004651"/>
    </source>
</evidence>
<feature type="transmembrane region" description="Helical" evidence="7">
    <location>
        <begin position="421"/>
        <end position="441"/>
    </location>
</feature>
<evidence type="ECO:0000259" key="8">
    <source>
        <dbReference type="Pfam" id="PF02706"/>
    </source>
</evidence>
<dbReference type="Pfam" id="PF02706">
    <property type="entry name" value="Wzz"/>
    <property type="match status" value="1"/>
</dbReference>
<organism evidence="9 10">
    <name type="scientific">Pseudomonas putida</name>
    <name type="common">Arthrobacter siderocapsulatus</name>
    <dbReference type="NCBI Taxonomy" id="303"/>
    <lineage>
        <taxon>Bacteria</taxon>
        <taxon>Pseudomonadati</taxon>
        <taxon>Pseudomonadota</taxon>
        <taxon>Gammaproteobacteria</taxon>
        <taxon>Pseudomonadales</taxon>
        <taxon>Pseudomonadaceae</taxon>
        <taxon>Pseudomonas</taxon>
    </lineage>
</organism>
<dbReference type="SUPFAM" id="SSF160355">
    <property type="entry name" value="Bacterial polysaccharide co-polymerase-like"/>
    <property type="match status" value="2"/>
</dbReference>
<keyword evidence="4 7" id="KW-1133">Transmembrane helix</keyword>
<dbReference type="Proteomes" id="UP000269115">
    <property type="component" value="Unassembled WGS sequence"/>
</dbReference>
<feature type="domain" description="Polysaccharide chain length determinant N-terminal" evidence="8">
    <location>
        <begin position="43"/>
        <end position="106"/>
    </location>
</feature>
<comment type="caution">
    <text evidence="9">The sequence shown here is derived from an EMBL/GenBank/DDBJ whole genome shotgun (WGS) entry which is preliminary data.</text>
</comment>
<accession>A0A9X8EIH5</accession>
<dbReference type="GO" id="GO:0004713">
    <property type="term" value="F:protein tyrosine kinase activity"/>
    <property type="evidence" value="ECO:0007669"/>
    <property type="project" value="TreeGrafter"/>
</dbReference>
<dbReference type="AlphaFoldDB" id="A0A9X8EIH5"/>
<dbReference type="InterPro" id="IPR050445">
    <property type="entry name" value="Bact_polysacc_biosynth/exp"/>
</dbReference>
<protein>
    <submittedName>
        <fullName evidence="9">LPS O-antigen subunit length determinant protein (WzzB/FepE family)</fullName>
    </submittedName>
</protein>
<sequence length="473" mass="52732">MLSSAKVSIAKSCVPVSGRMSLFIQADLRLASISRIPSVVTSDEFDILTLLQAVWRQRKLIVICSLFFGVIGALFAYTVTPEYEVSTILRPAALNELDALNRSEIYSLPPSTALIRVGAALDSYETRLGYFRSNPDLQAAFTRPGYTAEQAFEDFNRNALKLVQPDPKKADLLSAYIGFQMRYPEGVRGHDVLNELVNYAIENERRQVSDDLKIIIGNRLKEVDAKLVAARADYDATKESNIAELLESDSLSRALLQDELKALRVQLKQRREDRISVLDEAINIARSLGLKKPSTPSSMADSEASGNVIRTEVNNQQIPLYFMGTDALEAERQVLRKRRSDDFADPRIAQIRRELSLLISNRQVEVLRKRENEEIFLKGVEPLRAERIRLENISTDLSQLRLVSIDRFAVEPVNPVAPQKLLWIALGLILGAGIGLFLAILRNAVHTRRGSQTQSAAKPHSVAADARSSLPAL</sequence>
<keyword evidence="2" id="KW-1003">Cell membrane</keyword>